<accession>A0AAU9TXL3</accession>
<dbReference type="InterPro" id="IPR015943">
    <property type="entry name" value="WD40/YVTN_repeat-like_dom_sf"/>
</dbReference>
<feature type="compositionally biased region" description="Basic and acidic residues" evidence="4">
    <location>
        <begin position="873"/>
        <end position="896"/>
    </location>
</feature>
<dbReference type="Gene3D" id="2.130.10.10">
    <property type="entry name" value="YVTN repeat-like/Quinoprotein amine dehydrogenase"/>
    <property type="match status" value="2"/>
</dbReference>
<dbReference type="Pfam" id="PF23770">
    <property type="entry name" value="Beta-prop_RIG_1st"/>
    <property type="match status" value="1"/>
</dbReference>
<dbReference type="PANTHER" id="PTHR46362">
    <property type="entry name" value="GEM-ASSOCIATED PROTEIN 5"/>
    <property type="match status" value="1"/>
</dbReference>
<dbReference type="InterPro" id="IPR056424">
    <property type="entry name" value="Beta-prop_GEMI5_2nd"/>
</dbReference>
<feature type="region of interest" description="Disordered" evidence="4">
    <location>
        <begin position="851"/>
        <end position="898"/>
    </location>
</feature>
<evidence type="ECO:0000259" key="6">
    <source>
        <dbReference type="Pfam" id="PF23774"/>
    </source>
</evidence>
<dbReference type="SUPFAM" id="SSF50978">
    <property type="entry name" value="WD40 repeat-like"/>
    <property type="match status" value="1"/>
</dbReference>
<organism evidence="8 9">
    <name type="scientific">Euphydryas editha</name>
    <name type="common">Edith's checkerspot</name>
    <dbReference type="NCBI Taxonomy" id="104508"/>
    <lineage>
        <taxon>Eukaryota</taxon>
        <taxon>Metazoa</taxon>
        <taxon>Ecdysozoa</taxon>
        <taxon>Arthropoda</taxon>
        <taxon>Hexapoda</taxon>
        <taxon>Insecta</taxon>
        <taxon>Pterygota</taxon>
        <taxon>Neoptera</taxon>
        <taxon>Endopterygota</taxon>
        <taxon>Lepidoptera</taxon>
        <taxon>Glossata</taxon>
        <taxon>Ditrysia</taxon>
        <taxon>Papilionoidea</taxon>
        <taxon>Nymphalidae</taxon>
        <taxon>Nymphalinae</taxon>
        <taxon>Euphydryas</taxon>
    </lineage>
</organism>
<feature type="repeat" description="WD" evidence="3">
    <location>
        <begin position="763"/>
        <end position="805"/>
    </location>
</feature>
<feature type="repeat" description="WD" evidence="3">
    <location>
        <begin position="61"/>
        <end position="98"/>
    </location>
</feature>
<feature type="domain" description="Gem-associated protein 5 first beta-propeller" evidence="5">
    <location>
        <begin position="61"/>
        <end position="362"/>
    </location>
</feature>
<comment type="caution">
    <text evidence="8">The sequence shown here is derived from an EMBL/GenBank/DDBJ whole genome shotgun (WGS) entry which is preliminary data.</text>
</comment>
<dbReference type="Proteomes" id="UP001153954">
    <property type="component" value="Unassembled WGS sequence"/>
</dbReference>
<evidence type="ECO:0000259" key="7">
    <source>
        <dbReference type="Pfam" id="PF23775"/>
    </source>
</evidence>
<evidence type="ECO:0008006" key="10">
    <source>
        <dbReference type="Google" id="ProtNLM"/>
    </source>
</evidence>
<sequence length="1214" mass="136728">MDETIIFPSPNWFQVSGLAVSRDNWLVYGGPTKSLCILQPSDTKQDGVFPENLSFRAHIVCRAHKERIVSVDLSREWPQKKLILTGSADGSVKQWDVDQLDNHGKVKSTHNHVVHETEKEEVVGVGYSSEPYAITVGSFGNIVRWDLNSNIAKNYNFFLKNFKPSCLSCSPHIPLNVAVGTKQGVVFVLDLNNQGKILYKIRGQDDEVVNVSWCPQYQVTLKKSVFEFEKKPLASEKLEKNIPDIIETDVNLNNSAVTKSLPDDSFGENVVQEDDIFDKYKDHEVNEFGHKKFEPKDIIVKVKTEKKNGDYLEDCSKLRETMMKNKNESDPTIAGLVAAFDKARVDSDKKEKENTSESSKDDEDELKDLGDAGTHIHKHLLASIGKYGGVRIWSKTGKLVGSCAVPSSPNKNQKNKRSIPNSNTLLWYKPEVLLIADGKSQLLECNPLHIDSKSKLEYRVVHNYHKRGFYCIATNAPRLQSDDQSDKSKNQSNWKIWTVAQDRNLVCYSMEEKKKIATYNTCGGFIYTLQLCPYDAKRLAMSVGDGAVRVWEAEVSDLDETKYLLGNVMSFWQNVQGKVLTVAWHPTKENLLAFATAESRLGIIDTSKSERIAKNLQPVLSGGIYSLCWGDDFNLYACAGGDMVMYDTALPEQVPKQIIVEFENKKWDLSSAVWTRMGMLCGSNNGAVAILNPITHEVVTATFVYSKMIHSMVWHPLHVSDSNDESKYKNLIAVSSNDKQSTITILEYTDKGDGLKLHTYQTLSGHIEPVCQLAWNPHEEGILLSTSFDKTVRVWNISDGKCIAVFDGHTQATFTACWSPYPNMPTTVMSGGGDCCLRLWKYENYPAEPYLENHKNEAPPKKEKKKKEKKVIKKEVKKEDNIKSKESDNEVDKDTDGQVATSMDSNVKIRAPKKFLLPTVQHQISPCTVYSVRKMAQKYLQCTNGQISDTNEEIEKTSEVNFTKMFGTTKELNEFLDMELDGHLARDRMEAAVMLCAFRGHLDKMVRLASERDALCPFVVSLSPCVSFKFWRNATQLYLAQIDRCVAKFEQKKLCENKQYGGHLYRKVAHQLSIHDIMGAVTTLTNAKHFKEAYVLCKARHMESVAEDILQQWVTECTITGNITLAAICYLAMGDVYKASMILSKSNDQECLTLAAELAKVAGQPTFAHHIEDKKLQMQNETPQNGTEVLKPLPLKVDAMVTDIETNGAENKEK</sequence>
<dbReference type="SMART" id="SM00320">
    <property type="entry name" value="WD40"/>
    <property type="match status" value="7"/>
</dbReference>
<evidence type="ECO:0000256" key="3">
    <source>
        <dbReference type="PROSITE-ProRule" id="PRU00221"/>
    </source>
</evidence>
<evidence type="ECO:0000313" key="8">
    <source>
        <dbReference type="EMBL" id="CAH2091738.1"/>
    </source>
</evidence>
<feature type="domain" description="Gem-associated protein 5 second beta-propeller" evidence="7">
    <location>
        <begin position="533"/>
        <end position="832"/>
    </location>
</feature>
<dbReference type="GO" id="GO:0000387">
    <property type="term" value="P:spliceosomal snRNP assembly"/>
    <property type="evidence" value="ECO:0007669"/>
    <property type="project" value="TreeGrafter"/>
</dbReference>
<feature type="compositionally biased region" description="Basic residues" evidence="4">
    <location>
        <begin position="862"/>
        <end position="872"/>
    </location>
</feature>
<dbReference type="PROSITE" id="PS50082">
    <property type="entry name" value="WD_REPEATS_2"/>
    <property type="match status" value="2"/>
</dbReference>
<feature type="region of interest" description="Disordered" evidence="4">
    <location>
        <begin position="345"/>
        <end position="369"/>
    </location>
</feature>
<dbReference type="GO" id="GO:0003730">
    <property type="term" value="F:mRNA 3'-UTR binding"/>
    <property type="evidence" value="ECO:0007669"/>
    <property type="project" value="TreeGrafter"/>
</dbReference>
<dbReference type="InterPro" id="IPR001680">
    <property type="entry name" value="WD40_rpt"/>
</dbReference>
<feature type="compositionally biased region" description="Basic and acidic residues" evidence="4">
    <location>
        <begin position="851"/>
        <end position="861"/>
    </location>
</feature>
<proteinExistence type="predicted"/>
<gene>
    <name evidence="8" type="ORF">EEDITHA_LOCUS7574</name>
</gene>
<dbReference type="EMBL" id="CAKOGL010000011">
    <property type="protein sequence ID" value="CAH2091738.1"/>
    <property type="molecule type" value="Genomic_DNA"/>
</dbReference>
<dbReference type="InterPro" id="IPR019775">
    <property type="entry name" value="WD40_repeat_CS"/>
</dbReference>
<dbReference type="AlphaFoldDB" id="A0AAU9TXL3"/>
<dbReference type="GO" id="GO:0005634">
    <property type="term" value="C:nucleus"/>
    <property type="evidence" value="ECO:0007669"/>
    <property type="project" value="TreeGrafter"/>
</dbReference>
<dbReference type="PANTHER" id="PTHR46362:SF1">
    <property type="entry name" value="GEM-ASSOCIATED PROTEIN 5"/>
    <property type="match status" value="1"/>
</dbReference>
<dbReference type="PROSITE" id="PS50294">
    <property type="entry name" value="WD_REPEATS_REGION"/>
    <property type="match status" value="2"/>
</dbReference>
<evidence type="ECO:0000259" key="5">
    <source>
        <dbReference type="Pfam" id="PF23770"/>
    </source>
</evidence>
<keyword evidence="9" id="KW-1185">Reference proteome</keyword>
<name>A0AAU9TXL3_EUPED</name>
<dbReference type="InterPro" id="IPR056421">
    <property type="entry name" value="TPR_GEMI5"/>
</dbReference>
<dbReference type="SUPFAM" id="SSF50998">
    <property type="entry name" value="Quinoprotein alcohol dehydrogenase-like"/>
    <property type="match status" value="1"/>
</dbReference>
<dbReference type="Pfam" id="PF23775">
    <property type="entry name" value="Beta-prop_RIG_2nd"/>
    <property type="match status" value="1"/>
</dbReference>
<dbReference type="InterPro" id="IPR036322">
    <property type="entry name" value="WD40_repeat_dom_sf"/>
</dbReference>
<evidence type="ECO:0000256" key="1">
    <source>
        <dbReference type="ARBA" id="ARBA00022574"/>
    </source>
</evidence>
<keyword evidence="1 3" id="KW-0853">WD repeat</keyword>
<dbReference type="InterPro" id="IPR011047">
    <property type="entry name" value="Quinoprotein_ADH-like_sf"/>
</dbReference>
<dbReference type="Pfam" id="PF23774">
    <property type="entry name" value="TPR_GEMI5"/>
    <property type="match status" value="1"/>
</dbReference>
<keyword evidence="2" id="KW-0677">Repeat</keyword>
<protein>
    <recommendedName>
        <fullName evidence="10">Gem-associated protein 5</fullName>
    </recommendedName>
</protein>
<evidence type="ECO:0000256" key="2">
    <source>
        <dbReference type="ARBA" id="ARBA00022737"/>
    </source>
</evidence>
<dbReference type="InterPro" id="IPR052640">
    <property type="entry name" value="Gemin-5"/>
</dbReference>
<dbReference type="PROSITE" id="PS00678">
    <property type="entry name" value="WD_REPEATS_1"/>
    <property type="match status" value="1"/>
</dbReference>
<feature type="compositionally biased region" description="Basic and acidic residues" evidence="4">
    <location>
        <begin position="345"/>
        <end position="359"/>
    </location>
</feature>
<feature type="domain" description="Gem-associated protein 5 TPR" evidence="6">
    <location>
        <begin position="964"/>
        <end position="1178"/>
    </location>
</feature>
<reference evidence="8" key="1">
    <citation type="submission" date="2022-03" db="EMBL/GenBank/DDBJ databases">
        <authorList>
            <person name="Tunstrom K."/>
        </authorList>
    </citation>
    <scope>NUCLEOTIDE SEQUENCE</scope>
</reference>
<evidence type="ECO:0000313" key="9">
    <source>
        <dbReference type="Proteomes" id="UP001153954"/>
    </source>
</evidence>
<dbReference type="GO" id="GO:0032797">
    <property type="term" value="C:SMN complex"/>
    <property type="evidence" value="ECO:0007669"/>
    <property type="project" value="TreeGrafter"/>
</dbReference>
<evidence type="ECO:0000256" key="4">
    <source>
        <dbReference type="SAM" id="MobiDB-lite"/>
    </source>
</evidence>
<dbReference type="InterPro" id="IPR056432">
    <property type="entry name" value="Beta-prop_GEMI5_1st"/>
</dbReference>